<keyword evidence="1" id="KW-0812">Transmembrane</keyword>
<evidence type="ECO:0000313" key="6">
    <source>
        <dbReference type="Proteomes" id="UP001060018"/>
    </source>
</evidence>
<reference evidence="4" key="2">
    <citation type="journal article" date="2022" name="Pest Manag. Sci.">
        <title>Glutamicibacter halophytocola-mediated host fitness of potato tuber moth on Solanaceae crops.</title>
        <authorList>
            <person name="Wang W."/>
            <person name="Xiao G."/>
            <person name="Du G."/>
            <person name="Chang L."/>
            <person name="Yang Y."/>
            <person name="Ye J."/>
            <person name="Chen B."/>
        </authorList>
    </citation>
    <scope>NUCLEOTIDE SEQUENCE</scope>
    <source>
        <strain evidence="4">S2</strain>
    </source>
</reference>
<keyword evidence="1" id="KW-1133">Transmembrane helix</keyword>
<keyword evidence="5" id="KW-1185">Reference proteome</keyword>
<dbReference type="EMBL" id="CP042260">
    <property type="protein sequence ID" value="QDY66892.1"/>
    <property type="molecule type" value="Genomic_DNA"/>
</dbReference>
<reference evidence="3 5" key="1">
    <citation type="submission" date="2019-07" db="EMBL/GenBank/DDBJ databases">
        <title>Complete Genome Sequence of drought tolerant Plant Growth-Promoting Rhizobacterium Glutamicibacter halophytocola DR408.</title>
        <authorList>
            <person name="Nishu S.D."/>
            <person name="Lee T.K."/>
        </authorList>
    </citation>
    <scope>NUCLEOTIDE SEQUENCE [LARGE SCALE GENOMIC DNA]</scope>
    <source>
        <strain evidence="3 5">DR408</strain>
    </source>
</reference>
<evidence type="ECO:0000313" key="4">
    <source>
        <dbReference type="EMBL" id="UUX59037.1"/>
    </source>
</evidence>
<name>A0A5B8IKJ8_9MICC</name>
<dbReference type="EMBL" id="CP102487">
    <property type="protein sequence ID" value="UUX59037.1"/>
    <property type="molecule type" value="Genomic_DNA"/>
</dbReference>
<accession>A0A5B8IKJ8</accession>
<proteinExistence type="predicted"/>
<evidence type="ECO:0000256" key="1">
    <source>
        <dbReference type="SAM" id="Phobius"/>
    </source>
</evidence>
<feature type="transmembrane region" description="Helical" evidence="1">
    <location>
        <begin position="32"/>
        <end position="49"/>
    </location>
</feature>
<dbReference type="RefSeq" id="WP_075972645.1">
    <property type="nucleotide sequence ID" value="NZ_CP012750.1"/>
</dbReference>
<feature type="transmembrane region" description="Helical" evidence="1">
    <location>
        <begin position="61"/>
        <end position="79"/>
    </location>
</feature>
<feature type="domain" description="SPW repeat-containing integral membrane" evidence="2">
    <location>
        <begin position="7"/>
        <end position="101"/>
    </location>
</feature>
<evidence type="ECO:0000259" key="2">
    <source>
        <dbReference type="Pfam" id="PF03779"/>
    </source>
</evidence>
<dbReference type="InterPro" id="IPR005530">
    <property type="entry name" value="SPW"/>
</dbReference>
<dbReference type="OrthoDB" id="32521at2"/>
<keyword evidence="1" id="KW-0472">Membrane</keyword>
<dbReference type="AlphaFoldDB" id="A0A5B8IKJ8"/>
<dbReference type="Pfam" id="PF03779">
    <property type="entry name" value="SPW"/>
    <property type="match status" value="1"/>
</dbReference>
<sequence length="121" mass="12964">MKKWTRWQDWVGVAAGILAAVSTMWLEGTSTSMRLMAAFGLLMVITGVWSVMMPRLVSMEWALAIASALLFASPWMGSFTDFAGVAWMSWICGGAGVVAGLLALAPAIQMRHATGGSRMAH</sequence>
<evidence type="ECO:0000313" key="5">
    <source>
        <dbReference type="Proteomes" id="UP000320717"/>
    </source>
</evidence>
<dbReference type="Proteomes" id="UP000320717">
    <property type="component" value="Chromosome"/>
</dbReference>
<dbReference type="Proteomes" id="UP001060018">
    <property type="component" value="Chromosome"/>
</dbReference>
<organism evidence="4 6">
    <name type="scientific">Glutamicibacter halophytocola</name>
    <dbReference type="NCBI Taxonomy" id="1933880"/>
    <lineage>
        <taxon>Bacteria</taxon>
        <taxon>Bacillati</taxon>
        <taxon>Actinomycetota</taxon>
        <taxon>Actinomycetes</taxon>
        <taxon>Micrococcales</taxon>
        <taxon>Micrococcaceae</taxon>
        <taxon>Glutamicibacter</taxon>
    </lineage>
</organism>
<gene>
    <name evidence="3" type="ORF">FQA45_11470</name>
    <name evidence="4" type="ORF">NUH22_17355</name>
</gene>
<protein>
    <submittedName>
        <fullName evidence="4">SPW repeat protein</fullName>
    </submittedName>
</protein>
<evidence type="ECO:0000313" key="3">
    <source>
        <dbReference type="EMBL" id="QDY66892.1"/>
    </source>
</evidence>
<feature type="transmembrane region" description="Helical" evidence="1">
    <location>
        <begin position="85"/>
        <end position="108"/>
    </location>
</feature>
<feature type="transmembrane region" description="Helical" evidence="1">
    <location>
        <begin position="7"/>
        <end position="26"/>
    </location>
</feature>